<evidence type="ECO:0000259" key="1">
    <source>
        <dbReference type="Pfam" id="PF13456"/>
    </source>
</evidence>
<dbReference type="InterPro" id="IPR036397">
    <property type="entry name" value="RNaseH_sf"/>
</dbReference>
<feature type="domain" description="RNase H type-1" evidence="1">
    <location>
        <begin position="11"/>
        <end position="117"/>
    </location>
</feature>
<dbReference type="InterPro" id="IPR002156">
    <property type="entry name" value="RNaseH_domain"/>
</dbReference>
<dbReference type="PANTHER" id="PTHR47723">
    <property type="entry name" value="OS05G0353850 PROTEIN"/>
    <property type="match status" value="1"/>
</dbReference>
<dbReference type="AlphaFoldDB" id="A0AAD9TNL1"/>
<keyword evidence="3" id="KW-1185">Reference proteome</keyword>
<dbReference type="InterPro" id="IPR053151">
    <property type="entry name" value="RNase_H-like"/>
</dbReference>
<dbReference type="Pfam" id="PF13456">
    <property type="entry name" value="RVT_3"/>
    <property type="match status" value="1"/>
</dbReference>
<dbReference type="GO" id="GO:0004523">
    <property type="term" value="F:RNA-DNA hybrid ribonuclease activity"/>
    <property type="evidence" value="ECO:0007669"/>
    <property type="project" value="InterPro"/>
</dbReference>
<dbReference type="Proteomes" id="UP001280121">
    <property type="component" value="Unassembled WGS sequence"/>
</dbReference>
<sequence length="122" mass="13088">MLQFRVVYKINTDASVSQQGERPGVGVVIWDRDGKVMASFSQGFNTCYQPQIAEVMVILEGISLAVSTGLLPAVLESDALTVVNDISSQVPLCANVGVVISDILILLMHVNVLSINFCSYVG</sequence>
<reference evidence="2" key="1">
    <citation type="journal article" date="2023" name="Plant J.">
        <title>Genome sequences and population genomics provide insights into the demographic history, inbreeding, and mutation load of two 'living fossil' tree species of Dipteronia.</title>
        <authorList>
            <person name="Feng Y."/>
            <person name="Comes H.P."/>
            <person name="Chen J."/>
            <person name="Zhu S."/>
            <person name="Lu R."/>
            <person name="Zhang X."/>
            <person name="Li P."/>
            <person name="Qiu J."/>
            <person name="Olsen K.M."/>
            <person name="Qiu Y."/>
        </authorList>
    </citation>
    <scope>NUCLEOTIDE SEQUENCE</scope>
    <source>
        <strain evidence="2">KIB01</strain>
    </source>
</reference>
<evidence type="ECO:0000313" key="2">
    <source>
        <dbReference type="EMBL" id="KAK2638830.1"/>
    </source>
</evidence>
<dbReference type="SUPFAM" id="SSF53098">
    <property type="entry name" value="Ribonuclease H-like"/>
    <property type="match status" value="1"/>
</dbReference>
<dbReference type="CDD" id="cd06222">
    <property type="entry name" value="RNase_H_like"/>
    <property type="match status" value="1"/>
</dbReference>
<gene>
    <name evidence="2" type="ORF">Ddye_026625</name>
</gene>
<dbReference type="PANTHER" id="PTHR47723:SF19">
    <property type="entry name" value="POLYNUCLEOTIDYL TRANSFERASE, RIBONUCLEASE H-LIKE SUPERFAMILY PROTEIN"/>
    <property type="match status" value="1"/>
</dbReference>
<evidence type="ECO:0000313" key="3">
    <source>
        <dbReference type="Proteomes" id="UP001280121"/>
    </source>
</evidence>
<dbReference type="InterPro" id="IPR012337">
    <property type="entry name" value="RNaseH-like_sf"/>
</dbReference>
<name>A0AAD9TNL1_9ROSI</name>
<dbReference type="InterPro" id="IPR044730">
    <property type="entry name" value="RNase_H-like_dom_plant"/>
</dbReference>
<accession>A0AAD9TNL1</accession>
<comment type="caution">
    <text evidence="2">The sequence shown here is derived from an EMBL/GenBank/DDBJ whole genome shotgun (WGS) entry which is preliminary data.</text>
</comment>
<proteinExistence type="predicted"/>
<dbReference type="GO" id="GO:0003676">
    <property type="term" value="F:nucleic acid binding"/>
    <property type="evidence" value="ECO:0007669"/>
    <property type="project" value="InterPro"/>
</dbReference>
<organism evidence="2 3">
    <name type="scientific">Dipteronia dyeriana</name>
    <dbReference type="NCBI Taxonomy" id="168575"/>
    <lineage>
        <taxon>Eukaryota</taxon>
        <taxon>Viridiplantae</taxon>
        <taxon>Streptophyta</taxon>
        <taxon>Embryophyta</taxon>
        <taxon>Tracheophyta</taxon>
        <taxon>Spermatophyta</taxon>
        <taxon>Magnoliopsida</taxon>
        <taxon>eudicotyledons</taxon>
        <taxon>Gunneridae</taxon>
        <taxon>Pentapetalae</taxon>
        <taxon>rosids</taxon>
        <taxon>malvids</taxon>
        <taxon>Sapindales</taxon>
        <taxon>Sapindaceae</taxon>
        <taxon>Hippocastanoideae</taxon>
        <taxon>Acereae</taxon>
        <taxon>Dipteronia</taxon>
    </lineage>
</organism>
<protein>
    <recommendedName>
        <fullName evidence="1">RNase H type-1 domain-containing protein</fullName>
    </recommendedName>
</protein>
<dbReference type="EMBL" id="JANJYI010000008">
    <property type="protein sequence ID" value="KAK2638830.1"/>
    <property type="molecule type" value="Genomic_DNA"/>
</dbReference>
<dbReference type="Gene3D" id="3.30.420.10">
    <property type="entry name" value="Ribonuclease H-like superfamily/Ribonuclease H"/>
    <property type="match status" value="1"/>
</dbReference>